<evidence type="ECO:0000256" key="6">
    <source>
        <dbReference type="ARBA" id="ARBA00023163"/>
    </source>
</evidence>
<proteinExistence type="inferred from homology"/>
<dbReference type="CDD" id="cd22529">
    <property type="entry name" value="KH-II_NusA_rpt2"/>
    <property type="match status" value="1"/>
</dbReference>
<dbReference type="InterPro" id="IPR012340">
    <property type="entry name" value="NA-bd_OB-fold"/>
</dbReference>
<dbReference type="PANTHER" id="PTHR22648:SF0">
    <property type="entry name" value="TRANSCRIPTION TERMINATION_ANTITERMINATION PROTEIN NUSA"/>
    <property type="match status" value="1"/>
</dbReference>
<dbReference type="Gene3D" id="3.30.300.20">
    <property type="match status" value="2"/>
</dbReference>
<keyword evidence="4 7" id="KW-0694">RNA-binding</keyword>
<keyword evidence="2 7" id="KW-0963">Cytoplasm</keyword>
<comment type="subunit">
    <text evidence="7">Monomer. Binds directly to the core enzyme of the DNA-dependent RNA polymerase and to nascent RNA.</text>
</comment>
<dbReference type="InterPro" id="IPR015946">
    <property type="entry name" value="KH_dom-like_a/b"/>
</dbReference>
<dbReference type="Pfam" id="PF08529">
    <property type="entry name" value="NusA_N"/>
    <property type="match status" value="1"/>
</dbReference>
<dbReference type="CDD" id="cd02134">
    <property type="entry name" value="KH-II_NusA_rpt1"/>
    <property type="match status" value="1"/>
</dbReference>
<dbReference type="SUPFAM" id="SSF50249">
    <property type="entry name" value="Nucleic acid-binding proteins"/>
    <property type="match status" value="1"/>
</dbReference>
<sequence length="528" mass="58181">MSKEILLVVEAVSNEKDVAKEVIFEAMEAALASATRKKHGGDIDARVSIDRQSGDYRTFRRWEVVTDPDGEPLEAPERQITYSAAEELEPGIEVGGFIEEEIESVLFGRIAAQTAKQVIVQKVREAERAKIVQAFKEREGELVTGIVKKAERNTLVLDLGGNAEALVPRDQMIARESVRPGDRLRGLLYEVRAELKGPQLFVSRTAPDLLIELFRLEVPEVGEGTIEILGAARDPGLRAKIAVRTSDARIDPVGACVGMRGSRVQAVSNELNGERVDIILWNENPAQFVINAMSPADVVSIVIDEDAHSMDVAVKEENLSQAIGRGGQNVRLASQLTGWELNVMSEEDAAAKSEEEGQRLVDNFMTQLDVDETVAAVLVEEGFTTVDEVAYVPMVELQAIAEFNDEMIDLLRQRAKDLVLTRAIASEEDIEVEPSGELLAMAGMNQTLAFELARRKVITMEDLAEQSVDELMDIEGMDKERAAALIMKAREPWFAHSNPEPDVSNQEPPNSEATNSENPIPETRSDQD</sequence>
<dbReference type="InterPro" id="IPR003029">
    <property type="entry name" value="S1_domain"/>
</dbReference>
<keyword evidence="1 7" id="KW-0806">Transcription termination</keyword>
<dbReference type="Gene3D" id="1.10.150.20">
    <property type="entry name" value="5' to 3' exonuclease, C-terminal subdomain"/>
    <property type="match status" value="2"/>
</dbReference>
<dbReference type="InterPro" id="IPR025249">
    <property type="entry name" value="TF_NusA_KH_1st"/>
</dbReference>
<dbReference type="HAMAP" id="MF_00945_B">
    <property type="entry name" value="NusA_B"/>
    <property type="match status" value="1"/>
</dbReference>
<dbReference type="Proteomes" id="UP001432180">
    <property type="component" value="Chromosome"/>
</dbReference>
<evidence type="ECO:0000313" key="11">
    <source>
        <dbReference type="Proteomes" id="UP001432180"/>
    </source>
</evidence>
<evidence type="ECO:0000256" key="1">
    <source>
        <dbReference type="ARBA" id="ARBA00022472"/>
    </source>
</evidence>
<evidence type="ECO:0000256" key="3">
    <source>
        <dbReference type="ARBA" id="ARBA00022814"/>
    </source>
</evidence>
<dbReference type="SUPFAM" id="SSF47794">
    <property type="entry name" value="Rad51 N-terminal domain-like"/>
    <property type="match status" value="2"/>
</dbReference>
<dbReference type="Pfam" id="PF26594">
    <property type="entry name" value="KH_NusA_2nd"/>
    <property type="match status" value="1"/>
</dbReference>
<name>A0ABZ0S6W5_9GAMM</name>
<organism evidence="10 11">
    <name type="scientific">Thiorhodovibrio winogradskyi</name>
    <dbReference type="NCBI Taxonomy" id="77007"/>
    <lineage>
        <taxon>Bacteria</taxon>
        <taxon>Pseudomonadati</taxon>
        <taxon>Pseudomonadota</taxon>
        <taxon>Gammaproteobacteria</taxon>
        <taxon>Chromatiales</taxon>
        <taxon>Chromatiaceae</taxon>
        <taxon>Thiorhodovibrio</taxon>
    </lineage>
</organism>
<evidence type="ECO:0000313" key="10">
    <source>
        <dbReference type="EMBL" id="WPL16245.1"/>
    </source>
</evidence>
<feature type="domain" description="S1 motif" evidence="9">
    <location>
        <begin position="140"/>
        <end position="205"/>
    </location>
</feature>
<keyword evidence="6 7" id="KW-0804">Transcription</keyword>
<dbReference type="CDD" id="cd04455">
    <property type="entry name" value="S1_NusA"/>
    <property type="match status" value="1"/>
</dbReference>
<reference evidence="10 11" key="1">
    <citation type="journal article" date="2023" name="Microorganisms">
        <title>Thiorhodovibrio frisius and Trv. litoralis spp. nov., Two Novel Members from a Clade of Fastidious Purple Sulfur Bacteria That Exhibit Unique Red-Shifted Light-Harvesting Capabilities.</title>
        <authorList>
            <person name="Methner A."/>
            <person name="Kuzyk S.B."/>
            <person name="Petersen J."/>
            <person name="Bauer S."/>
            <person name="Brinkmann H."/>
            <person name="Sichau K."/>
            <person name="Wanner G."/>
            <person name="Wolf J."/>
            <person name="Neumann-Schaal M."/>
            <person name="Henke P."/>
            <person name="Tank M."/>
            <person name="Sproer C."/>
            <person name="Bunk B."/>
            <person name="Overmann J."/>
        </authorList>
    </citation>
    <scope>NUCLEOTIDE SEQUENCE [LARGE SCALE GENOMIC DNA]</scope>
    <source>
        <strain evidence="10 11">DSM 6702</strain>
    </source>
</reference>
<dbReference type="SMART" id="SM00316">
    <property type="entry name" value="S1"/>
    <property type="match status" value="1"/>
</dbReference>
<dbReference type="NCBIfam" id="TIGR01954">
    <property type="entry name" value="nusA_Cterm_rpt"/>
    <property type="match status" value="1"/>
</dbReference>
<comment type="subcellular location">
    <subcellularLocation>
        <location evidence="7">Cytoplasm</location>
    </subcellularLocation>
</comment>
<dbReference type="PANTHER" id="PTHR22648">
    <property type="entry name" value="TRANSCRIPTION TERMINATION FACTOR NUSA"/>
    <property type="match status" value="1"/>
</dbReference>
<keyword evidence="3 7" id="KW-0889">Transcription antitermination</keyword>
<dbReference type="SUPFAM" id="SSF54814">
    <property type="entry name" value="Prokaryotic type KH domain (KH-domain type II)"/>
    <property type="match status" value="2"/>
</dbReference>
<feature type="compositionally biased region" description="Polar residues" evidence="8">
    <location>
        <begin position="503"/>
        <end position="518"/>
    </location>
</feature>
<dbReference type="PROSITE" id="PS50126">
    <property type="entry name" value="S1"/>
    <property type="match status" value="1"/>
</dbReference>
<keyword evidence="5 7" id="KW-0805">Transcription regulation</keyword>
<dbReference type="Gene3D" id="3.30.1480.10">
    <property type="entry name" value="NusA, N-terminal domain"/>
    <property type="match status" value="1"/>
</dbReference>
<evidence type="ECO:0000256" key="5">
    <source>
        <dbReference type="ARBA" id="ARBA00023015"/>
    </source>
</evidence>
<evidence type="ECO:0000256" key="4">
    <source>
        <dbReference type="ARBA" id="ARBA00022884"/>
    </source>
</evidence>
<gene>
    <name evidence="7 10" type="primary">nusA</name>
    <name evidence="10" type="ORF">Thiowin_01198</name>
</gene>
<dbReference type="Pfam" id="PF13184">
    <property type="entry name" value="KH_NusA_1st"/>
    <property type="match status" value="1"/>
</dbReference>
<dbReference type="RefSeq" id="WP_328986790.1">
    <property type="nucleotide sequence ID" value="NZ_CP121472.1"/>
</dbReference>
<dbReference type="InterPro" id="IPR009019">
    <property type="entry name" value="KH_sf_prok-type"/>
</dbReference>
<dbReference type="InterPro" id="IPR058582">
    <property type="entry name" value="KH_NusA_2nd"/>
</dbReference>
<accession>A0ABZ0S6W5</accession>
<evidence type="ECO:0000256" key="7">
    <source>
        <dbReference type="HAMAP-Rule" id="MF_00945"/>
    </source>
</evidence>
<dbReference type="PROSITE" id="PS50084">
    <property type="entry name" value="KH_TYPE_1"/>
    <property type="match status" value="1"/>
</dbReference>
<comment type="function">
    <text evidence="7">Participates in both transcription termination and antitermination.</text>
</comment>
<dbReference type="SUPFAM" id="SSF69705">
    <property type="entry name" value="Transcription factor NusA, N-terminal domain"/>
    <property type="match status" value="1"/>
</dbReference>
<dbReference type="InterPro" id="IPR036555">
    <property type="entry name" value="NusA_N_sf"/>
</dbReference>
<evidence type="ECO:0000256" key="2">
    <source>
        <dbReference type="ARBA" id="ARBA00022490"/>
    </source>
</evidence>
<comment type="similarity">
    <text evidence="7">Belongs to the NusA family.</text>
</comment>
<protein>
    <recommendedName>
        <fullName evidence="7">Transcription termination/antitermination protein NusA</fullName>
    </recommendedName>
</protein>
<dbReference type="InterPro" id="IPR030842">
    <property type="entry name" value="TF_NusA_bacterial"/>
</dbReference>
<dbReference type="NCBIfam" id="TIGR01953">
    <property type="entry name" value="NusA"/>
    <property type="match status" value="1"/>
</dbReference>
<evidence type="ECO:0000256" key="8">
    <source>
        <dbReference type="SAM" id="MobiDB-lite"/>
    </source>
</evidence>
<dbReference type="InterPro" id="IPR013735">
    <property type="entry name" value="TF_NusA_N"/>
</dbReference>
<keyword evidence="11" id="KW-1185">Reference proteome</keyword>
<dbReference type="Pfam" id="PF14520">
    <property type="entry name" value="HHH_5"/>
    <property type="match status" value="1"/>
</dbReference>
<dbReference type="Gene3D" id="2.40.50.140">
    <property type="entry name" value="Nucleic acid-binding proteins"/>
    <property type="match status" value="1"/>
</dbReference>
<evidence type="ECO:0000259" key="9">
    <source>
        <dbReference type="PROSITE" id="PS50126"/>
    </source>
</evidence>
<dbReference type="EMBL" id="CP121472">
    <property type="protein sequence ID" value="WPL16245.1"/>
    <property type="molecule type" value="Genomic_DNA"/>
</dbReference>
<dbReference type="InterPro" id="IPR010214">
    <property type="entry name" value="Tscrpt_termin_fac_NusA_C_rpt"/>
</dbReference>
<dbReference type="InterPro" id="IPR010995">
    <property type="entry name" value="DNA_repair_Rad51/TF_NusA_a-hlx"/>
</dbReference>
<feature type="region of interest" description="Disordered" evidence="8">
    <location>
        <begin position="493"/>
        <end position="528"/>
    </location>
</feature>
<dbReference type="InterPro" id="IPR010213">
    <property type="entry name" value="TF_NusA"/>
</dbReference>